<protein>
    <submittedName>
        <fullName evidence="1">Uncharacterized protein</fullName>
    </submittedName>
</protein>
<accession>A0A0A9GW07</accession>
<sequence length="33" mass="3591">MISLFFKRTAITSSQVTLKIPSTPVNPKADSIV</sequence>
<name>A0A0A9GW07_ARUDO</name>
<reference evidence="1" key="2">
    <citation type="journal article" date="2015" name="Data Brief">
        <title>Shoot transcriptome of the giant reed, Arundo donax.</title>
        <authorList>
            <person name="Barrero R.A."/>
            <person name="Guerrero F.D."/>
            <person name="Moolhuijzen P."/>
            <person name="Goolsby J.A."/>
            <person name="Tidwell J."/>
            <person name="Bellgard S.E."/>
            <person name="Bellgard M.I."/>
        </authorList>
    </citation>
    <scope>NUCLEOTIDE SEQUENCE</scope>
    <source>
        <tissue evidence="1">Shoot tissue taken approximately 20 cm above the soil surface</tissue>
    </source>
</reference>
<organism evidence="1">
    <name type="scientific">Arundo donax</name>
    <name type="common">Giant reed</name>
    <name type="synonym">Donax arundinaceus</name>
    <dbReference type="NCBI Taxonomy" id="35708"/>
    <lineage>
        <taxon>Eukaryota</taxon>
        <taxon>Viridiplantae</taxon>
        <taxon>Streptophyta</taxon>
        <taxon>Embryophyta</taxon>
        <taxon>Tracheophyta</taxon>
        <taxon>Spermatophyta</taxon>
        <taxon>Magnoliopsida</taxon>
        <taxon>Liliopsida</taxon>
        <taxon>Poales</taxon>
        <taxon>Poaceae</taxon>
        <taxon>PACMAD clade</taxon>
        <taxon>Arundinoideae</taxon>
        <taxon>Arundineae</taxon>
        <taxon>Arundo</taxon>
    </lineage>
</organism>
<dbReference type="EMBL" id="GBRH01169184">
    <property type="protein sequence ID" value="JAE28712.1"/>
    <property type="molecule type" value="Transcribed_RNA"/>
</dbReference>
<dbReference type="AlphaFoldDB" id="A0A0A9GW07"/>
<evidence type="ECO:0000313" key="1">
    <source>
        <dbReference type="EMBL" id="JAE28712.1"/>
    </source>
</evidence>
<proteinExistence type="predicted"/>
<reference evidence="1" key="1">
    <citation type="submission" date="2014-09" db="EMBL/GenBank/DDBJ databases">
        <authorList>
            <person name="Magalhaes I.L.F."/>
            <person name="Oliveira U."/>
            <person name="Santos F.R."/>
            <person name="Vidigal T.H.D.A."/>
            <person name="Brescovit A.D."/>
            <person name="Santos A.J."/>
        </authorList>
    </citation>
    <scope>NUCLEOTIDE SEQUENCE</scope>
    <source>
        <tissue evidence="1">Shoot tissue taken approximately 20 cm above the soil surface</tissue>
    </source>
</reference>